<dbReference type="InterPro" id="IPR051462">
    <property type="entry name" value="CBS_domain-containing"/>
</dbReference>
<dbReference type="PANTHER" id="PTHR48108:SF6">
    <property type="entry name" value="CBS DOMAIN-CONTAINING PROTEIN CBSX1, CHLOROPLASTIC"/>
    <property type="match status" value="1"/>
</dbReference>
<dbReference type="EMBL" id="BFEA01000223">
    <property type="protein sequence ID" value="GBG75378.1"/>
    <property type="molecule type" value="Genomic_DNA"/>
</dbReference>
<feature type="domain" description="CBS" evidence="4">
    <location>
        <begin position="124"/>
        <end position="185"/>
    </location>
</feature>
<feature type="compositionally biased region" description="Polar residues" evidence="3">
    <location>
        <begin position="99"/>
        <end position="111"/>
    </location>
</feature>
<feature type="region of interest" description="Disordered" evidence="3">
    <location>
        <begin position="90"/>
        <end position="113"/>
    </location>
</feature>
<evidence type="ECO:0000256" key="1">
    <source>
        <dbReference type="ARBA" id="ARBA00022737"/>
    </source>
</evidence>
<organism evidence="5 6">
    <name type="scientific">Chara braunii</name>
    <name type="common">Braun's stonewort</name>
    <dbReference type="NCBI Taxonomy" id="69332"/>
    <lineage>
        <taxon>Eukaryota</taxon>
        <taxon>Viridiplantae</taxon>
        <taxon>Streptophyta</taxon>
        <taxon>Charophyceae</taxon>
        <taxon>Charales</taxon>
        <taxon>Characeae</taxon>
        <taxon>Chara</taxon>
    </lineage>
</organism>
<evidence type="ECO:0000313" key="5">
    <source>
        <dbReference type="EMBL" id="GBG75378.1"/>
    </source>
</evidence>
<evidence type="ECO:0000313" key="6">
    <source>
        <dbReference type="Proteomes" id="UP000265515"/>
    </source>
</evidence>
<evidence type="ECO:0000259" key="4">
    <source>
        <dbReference type="PROSITE" id="PS51371"/>
    </source>
</evidence>
<dbReference type="SMART" id="SM00116">
    <property type="entry name" value="CBS"/>
    <property type="match status" value="2"/>
</dbReference>
<dbReference type="Pfam" id="PF00571">
    <property type="entry name" value="CBS"/>
    <property type="match status" value="2"/>
</dbReference>
<proteinExistence type="predicted"/>
<dbReference type="Gene3D" id="3.10.580.10">
    <property type="entry name" value="CBS-domain"/>
    <property type="match status" value="1"/>
</dbReference>
<dbReference type="OrthoDB" id="418595at2759"/>
<keyword evidence="1" id="KW-0677">Repeat</keyword>
<sequence length="255" mass="26658">MATGLASFAGMTALEVVTRGDVALPCTDGSVSGSGGGLLRGVGAPIRLRKEATVRHGVRLQDGRVSSPLSAGANVSGVGTVVVAQSSHGSAIAERPVQRSPSTNMGPATSSRPKREFLTVSDAMTGGKIVSVKAGTTIDEALQFLVDHRISGMPVVNDDGQLIGVVSDYDLLALDSIVGSKPGDHNIFPAAGSTWKAFKEIQKLLHKMRGKTVGEVMTPHPLVVRSMTNLEDAVRLLLESKFKRLPVVDDNGKLV</sequence>
<dbReference type="Gramene" id="GBG75378">
    <property type="protein sequence ID" value="GBG75378"/>
    <property type="gene ID" value="CBR_g20008"/>
</dbReference>
<dbReference type="Proteomes" id="UP000265515">
    <property type="component" value="Unassembled WGS sequence"/>
</dbReference>
<comment type="caution">
    <text evidence="5">The sequence shown here is derived from an EMBL/GenBank/DDBJ whole genome shotgun (WGS) entry which is preliminary data.</text>
</comment>
<dbReference type="AlphaFoldDB" id="A0A388KZD4"/>
<protein>
    <recommendedName>
        <fullName evidence="4">CBS domain-containing protein</fullName>
    </recommendedName>
</protein>
<evidence type="ECO:0000256" key="3">
    <source>
        <dbReference type="SAM" id="MobiDB-lite"/>
    </source>
</evidence>
<reference evidence="5 6" key="1">
    <citation type="journal article" date="2018" name="Cell">
        <title>The Chara Genome: Secondary Complexity and Implications for Plant Terrestrialization.</title>
        <authorList>
            <person name="Nishiyama T."/>
            <person name="Sakayama H."/>
            <person name="Vries J.D."/>
            <person name="Buschmann H."/>
            <person name="Saint-Marcoux D."/>
            <person name="Ullrich K.K."/>
            <person name="Haas F.B."/>
            <person name="Vanderstraeten L."/>
            <person name="Becker D."/>
            <person name="Lang D."/>
            <person name="Vosolsobe S."/>
            <person name="Rombauts S."/>
            <person name="Wilhelmsson P.K.I."/>
            <person name="Janitza P."/>
            <person name="Kern R."/>
            <person name="Heyl A."/>
            <person name="Rumpler F."/>
            <person name="Villalobos L.I.A.C."/>
            <person name="Clay J.M."/>
            <person name="Skokan R."/>
            <person name="Toyoda A."/>
            <person name="Suzuki Y."/>
            <person name="Kagoshima H."/>
            <person name="Schijlen E."/>
            <person name="Tajeshwar N."/>
            <person name="Catarino B."/>
            <person name="Hetherington A.J."/>
            <person name="Saltykova A."/>
            <person name="Bonnot C."/>
            <person name="Breuninger H."/>
            <person name="Symeonidi A."/>
            <person name="Radhakrishnan G.V."/>
            <person name="Van Nieuwerburgh F."/>
            <person name="Deforce D."/>
            <person name="Chang C."/>
            <person name="Karol K.G."/>
            <person name="Hedrich R."/>
            <person name="Ulvskov P."/>
            <person name="Glockner G."/>
            <person name="Delwiche C.F."/>
            <person name="Petrasek J."/>
            <person name="Van de Peer Y."/>
            <person name="Friml J."/>
            <person name="Beilby M."/>
            <person name="Dolan L."/>
            <person name="Kohara Y."/>
            <person name="Sugano S."/>
            <person name="Fujiyama A."/>
            <person name="Delaux P.-M."/>
            <person name="Quint M."/>
            <person name="TheiBen G."/>
            <person name="Hagemann M."/>
            <person name="Harholt J."/>
            <person name="Dunand C."/>
            <person name="Zachgo S."/>
            <person name="Langdale J."/>
            <person name="Maumus F."/>
            <person name="Straeten D.V.D."/>
            <person name="Gould S.B."/>
            <person name="Rensing S.A."/>
        </authorList>
    </citation>
    <scope>NUCLEOTIDE SEQUENCE [LARGE SCALE GENOMIC DNA]</scope>
    <source>
        <strain evidence="5 6">S276</strain>
    </source>
</reference>
<name>A0A388KZD4_CHABU</name>
<dbReference type="PROSITE" id="PS51371">
    <property type="entry name" value="CBS"/>
    <property type="match status" value="2"/>
</dbReference>
<evidence type="ECO:0000256" key="2">
    <source>
        <dbReference type="PROSITE-ProRule" id="PRU00703"/>
    </source>
</evidence>
<keyword evidence="2" id="KW-0129">CBS domain</keyword>
<keyword evidence="6" id="KW-1185">Reference proteome</keyword>
<dbReference type="InterPro" id="IPR046342">
    <property type="entry name" value="CBS_dom_sf"/>
</dbReference>
<gene>
    <name evidence="5" type="ORF">CBR_g20008</name>
</gene>
<feature type="domain" description="CBS" evidence="4">
    <location>
        <begin position="217"/>
        <end position="255"/>
    </location>
</feature>
<dbReference type="PANTHER" id="PTHR48108">
    <property type="entry name" value="CBS DOMAIN-CONTAINING PROTEIN CBSX2, CHLOROPLASTIC"/>
    <property type="match status" value="1"/>
</dbReference>
<dbReference type="InterPro" id="IPR000644">
    <property type="entry name" value="CBS_dom"/>
</dbReference>
<dbReference type="SUPFAM" id="SSF54631">
    <property type="entry name" value="CBS-domain pair"/>
    <property type="match status" value="1"/>
</dbReference>
<accession>A0A388KZD4</accession>
<dbReference type="STRING" id="69332.A0A388KZD4"/>